<dbReference type="AlphaFoldDB" id="A0A7L5AEK4"/>
<keyword evidence="4" id="KW-1185">Reference proteome</keyword>
<proteinExistence type="predicted"/>
<feature type="region of interest" description="Disordered" evidence="1">
    <location>
        <begin position="125"/>
        <end position="147"/>
    </location>
</feature>
<dbReference type="KEGG" id="mant:BHD05_03355"/>
<feature type="transmembrane region" description="Helical" evidence="2">
    <location>
        <begin position="69"/>
        <end position="95"/>
    </location>
</feature>
<accession>A0A7L5AEK4</accession>
<evidence type="ECO:0000313" key="4">
    <source>
        <dbReference type="Proteomes" id="UP000464507"/>
    </source>
</evidence>
<keyword evidence="2" id="KW-0812">Transmembrane</keyword>
<feature type="compositionally biased region" description="Pro residues" evidence="1">
    <location>
        <begin position="132"/>
        <end position="141"/>
    </location>
</feature>
<evidence type="ECO:0000256" key="1">
    <source>
        <dbReference type="SAM" id="MobiDB-lite"/>
    </source>
</evidence>
<protein>
    <submittedName>
        <fullName evidence="3">Uncharacterized protein</fullName>
    </submittedName>
</protein>
<gene>
    <name evidence="3" type="ORF">BHD05_03355</name>
</gene>
<organism evidence="3 4">
    <name type="scientific">Marisediminicola antarctica</name>
    <dbReference type="NCBI Taxonomy" id="674079"/>
    <lineage>
        <taxon>Bacteria</taxon>
        <taxon>Bacillati</taxon>
        <taxon>Actinomycetota</taxon>
        <taxon>Actinomycetes</taxon>
        <taxon>Micrococcales</taxon>
        <taxon>Microbacteriaceae</taxon>
        <taxon>Marisediminicola</taxon>
    </lineage>
</organism>
<dbReference type="EMBL" id="CP017146">
    <property type="protein sequence ID" value="QHO68818.1"/>
    <property type="molecule type" value="Genomic_DNA"/>
</dbReference>
<keyword evidence="2" id="KW-0472">Membrane</keyword>
<reference evidence="3 4" key="1">
    <citation type="submission" date="2016-09" db="EMBL/GenBank/DDBJ databases">
        <title>Complete genome sequence of microbes from the polar regions.</title>
        <authorList>
            <person name="Liao L."/>
            <person name="Chen B."/>
        </authorList>
    </citation>
    <scope>NUCLEOTIDE SEQUENCE [LARGE SCALE GENOMIC DNA]</scope>
    <source>
        <strain evidence="3 4">ZS314</strain>
    </source>
</reference>
<feature type="transmembrane region" description="Helical" evidence="2">
    <location>
        <begin position="23"/>
        <end position="49"/>
    </location>
</feature>
<evidence type="ECO:0000313" key="3">
    <source>
        <dbReference type="EMBL" id="QHO68818.1"/>
    </source>
</evidence>
<name>A0A7L5AEK4_9MICO</name>
<dbReference type="Proteomes" id="UP000464507">
    <property type="component" value="Chromosome"/>
</dbReference>
<keyword evidence="2" id="KW-1133">Transmembrane helix</keyword>
<evidence type="ECO:0000256" key="2">
    <source>
        <dbReference type="SAM" id="Phobius"/>
    </source>
</evidence>
<sequence>MSPLADRATAEPAMPEHGSSMRAVVVIAVAVAALAFAAFVGTEVVLRALGRASFISEFVGSPSANPGYIYDLILIAIAVLGASLGLAFLLVSAIIGVRLERQQGIVLGTDAGAVDGRAAVVSRFAPPASTGPAPPFTPPGAPGSAVR</sequence>